<keyword evidence="2" id="KW-0812">Transmembrane</keyword>
<evidence type="ECO:0000313" key="4">
    <source>
        <dbReference type="Proteomes" id="UP000604046"/>
    </source>
</evidence>
<dbReference type="OrthoDB" id="433408at2759"/>
<dbReference type="EMBL" id="CAJNDS010002201">
    <property type="protein sequence ID" value="CAE7369473.1"/>
    <property type="molecule type" value="Genomic_DNA"/>
</dbReference>
<dbReference type="AlphaFoldDB" id="A0A812Q6B8"/>
<organism evidence="3 4">
    <name type="scientific">Symbiodinium natans</name>
    <dbReference type="NCBI Taxonomy" id="878477"/>
    <lineage>
        <taxon>Eukaryota</taxon>
        <taxon>Sar</taxon>
        <taxon>Alveolata</taxon>
        <taxon>Dinophyceae</taxon>
        <taxon>Suessiales</taxon>
        <taxon>Symbiodiniaceae</taxon>
        <taxon>Symbiodinium</taxon>
    </lineage>
</organism>
<protein>
    <submittedName>
        <fullName evidence="3">PetA protein</fullName>
    </submittedName>
</protein>
<feature type="region of interest" description="Disordered" evidence="1">
    <location>
        <begin position="66"/>
        <end position="138"/>
    </location>
</feature>
<keyword evidence="2" id="KW-0472">Membrane</keyword>
<name>A0A812Q6B8_9DINO</name>
<reference evidence="3" key="1">
    <citation type="submission" date="2021-02" db="EMBL/GenBank/DDBJ databases">
        <authorList>
            <person name="Dougan E. K."/>
            <person name="Rhodes N."/>
            <person name="Thang M."/>
            <person name="Chan C."/>
        </authorList>
    </citation>
    <scope>NUCLEOTIDE SEQUENCE</scope>
</reference>
<keyword evidence="4" id="KW-1185">Reference proteome</keyword>
<evidence type="ECO:0000313" key="3">
    <source>
        <dbReference type="EMBL" id="CAE7369473.1"/>
    </source>
</evidence>
<accession>A0A812Q6B8</accession>
<proteinExistence type="predicted"/>
<feature type="transmembrane region" description="Helical" evidence="2">
    <location>
        <begin position="12"/>
        <end position="33"/>
    </location>
</feature>
<keyword evidence="2" id="KW-1133">Transmembrane helix</keyword>
<evidence type="ECO:0000256" key="2">
    <source>
        <dbReference type="SAM" id="Phobius"/>
    </source>
</evidence>
<comment type="caution">
    <text evidence="3">The sequence shown here is derived from an EMBL/GenBank/DDBJ whole genome shotgun (WGS) entry which is preliminary data.</text>
</comment>
<dbReference type="Proteomes" id="UP000604046">
    <property type="component" value="Unassembled WGS sequence"/>
</dbReference>
<sequence>MARKTDWRLPVGCVKYNIGSFLAVLLLGLLGFWRNPVAWTDCPGLDERSSFRLRRGVNEALKQWSLSQAKEADAGKGPGEDAQGSEEDSAEDIPKQDPAEDLPGAGMPENAAKGAGQEESNLETPPAPLEDSTAPAGAPQAQGNFKWVFCAGQWQDCTCDGIVRWGNDDKWLHIKPKAAGELLTVKCNIQVLQDILPGDDGKHCECQVTPGTPFYQGLNPMWLLPDEADAEGASLVSSCELFEESKDHSAWGRNQWQAVEAFCSDEWTETAESRAGDRQMSLDVMRKLMRARVDPRFKEVYKAHFGQSGEMQGWIPQAYVNYFASTPSGKHAKMTEELVRSVHRFSTKVIVVVNFGMTTSAKLTPSRYPRLVLLHADPMDSSLRRSFNFNKLRAFLFARALAGVGLDSDQFVAPGVDRLFEMAEREITADYPLPIMPVHFLDRGPKDLGIWWSRYCADAACSRQTLRWGHAHPSWTHWALPFIGKWLRKNFRDETLPKITGKLQAPSLRVVEIPEDEDLLNVALWEEKATKQWCKFDITDPTEFQPLFDWKAKNGNKCTGCANIMADRRFYKHGGAAKLFYTAHHAVVPSETRKQVDQIEGKLKEGNWPLSTIVFNQRLWTSDELRKAHPQLECLV</sequence>
<gene>
    <name evidence="3" type="primary">petA</name>
    <name evidence="3" type="ORF">SNAT2548_LOCUS20134</name>
</gene>
<evidence type="ECO:0000256" key="1">
    <source>
        <dbReference type="SAM" id="MobiDB-lite"/>
    </source>
</evidence>